<dbReference type="InterPro" id="IPR000595">
    <property type="entry name" value="cNMP-bd_dom"/>
</dbReference>
<organism evidence="2 3">
    <name type="scientific">Mucilaginibacter jinjuensis</name>
    <dbReference type="NCBI Taxonomy" id="1176721"/>
    <lineage>
        <taxon>Bacteria</taxon>
        <taxon>Pseudomonadati</taxon>
        <taxon>Bacteroidota</taxon>
        <taxon>Sphingobacteriia</taxon>
        <taxon>Sphingobacteriales</taxon>
        <taxon>Sphingobacteriaceae</taxon>
        <taxon>Mucilaginibacter</taxon>
    </lineage>
</organism>
<dbReference type="Pfam" id="PF00027">
    <property type="entry name" value="cNMP_binding"/>
    <property type="match status" value="1"/>
</dbReference>
<evidence type="ECO:0000259" key="1">
    <source>
        <dbReference type="Pfam" id="PF00027"/>
    </source>
</evidence>
<feature type="domain" description="Cyclic nucleotide-binding" evidence="1">
    <location>
        <begin position="32"/>
        <end position="112"/>
    </location>
</feature>
<dbReference type="SUPFAM" id="SSF51206">
    <property type="entry name" value="cAMP-binding domain-like"/>
    <property type="match status" value="1"/>
</dbReference>
<dbReference type="RefSeq" id="WP_273630304.1">
    <property type="nucleotide sequence ID" value="NZ_CP117167.1"/>
</dbReference>
<dbReference type="Proteomes" id="UP001216139">
    <property type="component" value="Chromosome"/>
</dbReference>
<name>A0ABY7T6G3_9SPHI</name>
<dbReference type="EMBL" id="CP117167">
    <property type="protein sequence ID" value="WCT12074.1"/>
    <property type="molecule type" value="Genomic_DNA"/>
</dbReference>
<dbReference type="InterPro" id="IPR014710">
    <property type="entry name" value="RmlC-like_jellyroll"/>
</dbReference>
<evidence type="ECO:0000313" key="2">
    <source>
        <dbReference type="EMBL" id="WCT12074.1"/>
    </source>
</evidence>
<evidence type="ECO:0000313" key="3">
    <source>
        <dbReference type="Proteomes" id="UP001216139"/>
    </source>
</evidence>
<dbReference type="CDD" id="cd00038">
    <property type="entry name" value="CAP_ED"/>
    <property type="match status" value="1"/>
</dbReference>
<reference evidence="2 3" key="1">
    <citation type="submission" date="2023-02" db="EMBL/GenBank/DDBJ databases">
        <title>Genome sequence of Mucilaginibacter jinjuensis strain KACC 16571.</title>
        <authorList>
            <person name="Kim S."/>
            <person name="Heo J."/>
            <person name="Kwon S.-W."/>
        </authorList>
    </citation>
    <scope>NUCLEOTIDE SEQUENCE [LARGE SCALE GENOMIC DNA]</scope>
    <source>
        <strain evidence="2 3">KACC 16571</strain>
    </source>
</reference>
<keyword evidence="3" id="KW-1185">Reference proteome</keyword>
<gene>
    <name evidence="2" type="ORF">PQO05_25410</name>
</gene>
<dbReference type="InterPro" id="IPR018490">
    <property type="entry name" value="cNMP-bd_dom_sf"/>
</dbReference>
<accession>A0ABY7T6G3</accession>
<protein>
    <submittedName>
        <fullName evidence="2">Crp/Fnr family transcriptional regulator</fullName>
    </submittedName>
</protein>
<dbReference type="Gene3D" id="2.60.120.10">
    <property type="entry name" value="Jelly Rolls"/>
    <property type="match status" value="1"/>
</dbReference>
<proteinExistence type="predicted"/>
<sequence>MTPAELLINHIQQRVRLNPEEAELLLPYFTLKKYKKKQFVVQPDFVAKYRSYVIEGAFRAYVIGEDGEEHTIQFGIEDWWISDYNSYIFQQPATMFVVALEDSIVLQIDHESETRLKGVLPKYAEFCLITAERTAAFQQRRVINNLTLSAGQRYDKFMQQYPKVSQRIPQYALASYLGMTTQFLSRLRKKQAKS</sequence>